<sequence>MTALSRRQLLSADNGLGAMPFDAPHILQPPPDPAHRLRQHFAATHQPTPSQWLLRDRGIHATNTVLGKAMESHKVRLTLLGCWASTSTSICNVGRDMVWCGMGDVHSFVFQVNRSNSLYIPWIHLFGHAVLGRLFCG</sequence>
<evidence type="ECO:0000313" key="1">
    <source>
        <dbReference type="EMBL" id="KAL0955658.1"/>
    </source>
</evidence>
<dbReference type="Proteomes" id="UP001556367">
    <property type="component" value="Unassembled WGS sequence"/>
</dbReference>
<organism evidence="1 2">
    <name type="scientific">Hohenbuehelia grisea</name>
    <dbReference type="NCBI Taxonomy" id="104357"/>
    <lineage>
        <taxon>Eukaryota</taxon>
        <taxon>Fungi</taxon>
        <taxon>Dikarya</taxon>
        <taxon>Basidiomycota</taxon>
        <taxon>Agaricomycotina</taxon>
        <taxon>Agaricomycetes</taxon>
        <taxon>Agaricomycetidae</taxon>
        <taxon>Agaricales</taxon>
        <taxon>Pleurotineae</taxon>
        <taxon>Pleurotaceae</taxon>
        <taxon>Hohenbuehelia</taxon>
    </lineage>
</organism>
<dbReference type="EMBL" id="JASNQZ010000006">
    <property type="protein sequence ID" value="KAL0955658.1"/>
    <property type="molecule type" value="Genomic_DNA"/>
</dbReference>
<comment type="caution">
    <text evidence="1">The sequence shown here is derived from an EMBL/GenBank/DDBJ whole genome shotgun (WGS) entry which is preliminary data.</text>
</comment>
<proteinExistence type="predicted"/>
<accession>A0ABR3JK24</accession>
<protein>
    <submittedName>
        <fullName evidence="1">Uncharacterized protein</fullName>
    </submittedName>
</protein>
<evidence type="ECO:0000313" key="2">
    <source>
        <dbReference type="Proteomes" id="UP001556367"/>
    </source>
</evidence>
<gene>
    <name evidence="1" type="ORF">HGRIS_001885</name>
</gene>
<name>A0ABR3JK24_9AGAR</name>
<reference evidence="2" key="1">
    <citation type="submission" date="2024-06" db="EMBL/GenBank/DDBJ databases">
        <title>Multi-omics analyses provide insights into the biosynthesis of the anticancer antibiotic pleurotin in Hohenbuehelia grisea.</title>
        <authorList>
            <person name="Weaver J.A."/>
            <person name="Alberti F."/>
        </authorList>
    </citation>
    <scope>NUCLEOTIDE SEQUENCE [LARGE SCALE GENOMIC DNA]</scope>
    <source>
        <strain evidence="2">T-177</strain>
    </source>
</reference>
<keyword evidence="2" id="KW-1185">Reference proteome</keyword>